<reference evidence="1" key="1">
    <citation type="submission" date="2024-03" db="EMBL/GenBank/DDBJ databases">
        <title>Human intestinal bacterial collection.</title>
        <authorList>
            <person name="Pauvert C."/>
            <person name="Hitch T.C.A."/>
            <person name="Clavel T."/>
        </authorList>
    </citation>
    <scope>NUCLEOTIDE SEQUENCE</scope>
    <source>
        <strain evidence="1">CLA-AA-H227</strain>
    </source>
</reference>
<evidence type="ECO:0000313" key="1">
    <source>
        <dbReference type="EMBL" id="MEQ2527545.1"/>
    </source>
</evidence>
<evidence type="ECO:0000313" key="2">
    <source>
        <dbReference type="Proteomes" id="UP001439875"/>
    </source>
</evidence>
<organism evidence="1 2">
    <name type="scientific">Robertmurraya yapensis</name>
    <name type="common">ex Hitch et al 2024</name>
    <dbReference type="NCBI Taxonomy" id="3133160"/>
    <lineage>
        <taxon>Bacteria</taxon>
        <taxon>Bacillati</taxon>
        <taxon>Bacillota</taxon>
        <taxon>Bacilli</taxon>
        <taxon>Bacillales</taxon>
        <taxon>Bacillaceae</taxon>
        <taxon>Robertmurraya</taxon>
    </lineage>
</organism>
<protein>
    <submittedName>
        <fullName evidence="1">Uncharacterized protein</fullName>
    </submittedName>
</protein>
<comment type="caution">
    <text evidence="1">The sequence shown here is derived from an EMBL/GenBank/DDBJ whole genome shotgun (WGS) entry which is preliminary data.</text>
</comment>
<name>A0ACC6SC64_9BACI</name>
<accession>A0ACC6SC64</accession>
<proteinExistence type="predicted"/>
<keyword evidence="2" id="KW-1185">Reference proteome</keyword>
<dbReference type="EMBL" id="JBBMEW010000010">
    <property type="protein sequence ID" value="MEQ2527545.1"/>
    <property type="molecule type" value="Genomic_DNA"/>
</dbReference>
<dbReference type="Proteomes" id="UP001439875">
    <property type="component" value="Unassembled WGS sequence"/>
</dbReference>
<gene>
    <name evidence="1" type="ORF">WMO40_12590</name>
</gene>
<sequence>MAITIIVKNSKIAGSSKITPNITQIEKVNRKKSEKLYTVFMPRESDALKKNENKRGRTNL</sequence>